<accession>A0A0R2AZ09</accession>
<name>A0A0R2AZ09_9LACO</name>
<proteinExistence type="predicted"/>
<protein>
    <submittedName>
        <fullName evidence="1">Uncharacterized protein</fullName>
    </submittedName>
</protein>
<dbReference type="EMBL" id="AYZQ01000002">
    <property type="protein sequence ID" value="KRM72074.1"/>
    <property type="molecule type" value="Genomic_DNA"/>
</dbReference>
<dbReference type="Proteomes" id="UP000051672">
    <property type="component" value="Unassembled WGS sequence"/>
</dbReference>
<evidence type="ECO:0000313" key="1">
    <source>
        <dbReference type="EMBL" id="KRM72074.1"/>
    </source>
</evidence>
<keyword evidence="2" id="KW-1185">Reference proteome</keyword>
<reference evidence="1 2" key="1">
    <citation type="journal article" date="2015" name="Genome Announc.">
        <title>Expanding the biotechnology potential of lactobacilli through comparative genomics of 213 strains and associated genera.</title>
        <authorList>
            <person name="Sun Z."/>
            <person name="Harris H.M."/>
            <person name="McCann A."/>
            <person name="Guo C."/>
            <person name="Argimon S."/>
            <person name="Zhang W."/>
            <person name="Yang X."/>
            <person name="Jeffery I.B."/>
            <person name="Cooney J.C."/>
            <person name="Kagawa T.F."/>
            <person name="Liu W."/>
            <person name="Song Y."/>
            <person name="Salvetti E."/>
            <person name="Wrobel A."/>
            <person name="Rasinkangas P."/>
            <person name="Parkhill J."/>
            <person name="Rea M.C."/>
            <person name="O'Sullivan O."/>
            <person name="Ritari J."/>
            <person name="Douillard F.P."/>
            <person name="Paul Ross R."/>
            <person name="Yang R."/>
            <person name="Briner A.E."/>
            <person name="Felis G.E."/>
            <person name="de Vos W.M."/>
            <person name="Barrangou R."/>
            <person name="Klaenhammer T.R."/>
            <person name="Caufield P.W."/>
            <person name="Cui Y."/>
            <person name="Zhang H."/>
            <person name="O'Toole P.W."/>
        </authorList>
    </citation>
    <scope>NUCLEOTIDE SEQUENCE [LARGE SCALE GENOMIC DNA]</scope>
    <source>
        <strain evidence="1 2">DSM 23927</strain>
    </source>
</reference>
<dbReference type="AlphaFoldDB" id="A0A0R2AZ09"/>
<gene>
    <name evidence="1" type="ORF">FC34_GL001058</name>
</gene>
<comment type="caution">
    <text evidence="1">The sequence shown here is derived from an EMBL/GenBank/DDBJ whole genome shotgun (WGS) entry which is preliminary data.</text>
</comment>
<evidence type="ECO:0000313" key="2">
    <source>
        <dbReference type="Proteomes" id="UP000051672"/>
    </source>
</evidence>
<organism evidence="1 2">
    <name type="scientific">Lacticaseibacillus brantae DSM 23927</name>
    <dbReference type="NCBI Taxonomy" id="1423727"/>
    <lineage>
        <taxon>Bacteria</taxon>
        <taxon>Bacillati</taxon>
        <taxon>Bacillota</taxon>
        <taxon>Bacilli</taxon>
        <taxon>Lactobacillales</taxon>
        <taxon>Lactobacillaceae</taxon>
        <taxon>Lacticaseibacillus</taxon>
    </lineage>
</organism>
<dbReference type="PATRIC" id="fig|1423727.3.peg.1068"/>
<sequence>MESEKALLVPDPDDKKQKILFSPTMQLLAPLYHSPNSYPKNLTKTDVDYLKGTLSGKEKAVKRLNRAIKIHFEKESSRIQAIPDQPHLKQVMSLAADGINAIPKNHWYDLGQALANFNSSGHSINFRLQVQEATNAVDFELESFLNDVLDYLVVPDVPLPPYYMIGEISDFNEYAIEQFLKLEDVLPILDTYQDELDKLWNGDTSKLTKESAGEYFNQLTIFMGAVTTAFEQQPKPL</sequence>